<reference evidence="2 3" key="1">
    <citation type="journal article" date="2019" name="Nat. Ecol. Evol.">
        <title>Megaphylogeny resolves global patterns of mushroom evolution.</title>
        <authorList>
            <person name="Varga T."/>
            <person name="Krizsan K."/>
            <person name="Foldi C."/>
            <person name="Dima B."/>
            <person name="Sanchez-Garcia M."/>
            <person name="Sanchez-Ramirez S."/>
            <person name="Szollosi G.J."/>
            <person name="Szarkandi J.G."/>
            <person name="Papp V."/>
            <person name="Albert L."/>
            <person name="Andreopoulos W."/>
            <person name="Angelini C."/>
            <person name="Antonin V."/>
            <person name="Barry K.W."/>
            <person name="Bougher N.L."/>
            <person name="Buchanan P."/>
            <person name="Buyck B."/>
            <person name="Bense V."/>
            <person name="Catcheside P."/>
            <person name="Chovatia M."/>
            <person name="Cooper J."/>
            <person name="Damon W."/>
            <person name="Desjardin D."/>
            <person name="Finy P."/>
            <person name="Geml J."/>
            <person name="Haridas S."/>
            <person name="Hughes K."/>
            <person name="Justo A."/>
            <person name="Karasinski D."/>
            <person name="Kautmanova I."/>
            <person name="Kiss B."/>
            <person name="Kocsube S."/>
            <person name="Kotiranta H."/>
            <person name="LaButti K.M."/>
            <person name="Lechner B.E."/>
            <person name="Liimatainen K."/>
            <person name="Lipzen A."/>
            <person name="Lukacs Z."/>
            <person name="Mihaltcheva S."/>
            <person name="Morgado L.N."/>
            <person name="Niskanen T."/>
            <person name="Noordeloos M.E."/>
            <person name="Ohm R.A."/>
            <person name="Ortiz-Santana B."/>
            <person name="Ovrebo C."/>
            <person name="Racz N."/>
            <person name="Riley R."/>
            <person name="Savchenko A."/>
            <person name="Shiryaev A."/>
            <person name="Soop K."/>
            <person name="Spirin V."/>
            <person name="Szebenyi C."/>
            <person name="Tomsovsky M."/>
            <person name="Tulloss R.E."/>
            <person name="Uehling J."/>
            <person name="Grigoriev I.V."/>
            <person name="Vagvolgyi C."/>
            <person name="Papp T."/>
            <person name="Martin F.M."/>
            <person name="Miettinen O."/>
            <person name="Hibbett D.S."/>
            <person name="Nagy L.G."/>
        </authorList>
    </citation>
    <scope>NUCLEOTIDE SEQUENCE [LARGE SCALE GENOMIC DNA]</scope>
    <source>
        <strain evidence="2 3">HHB13444</strain>
    </source>
</reference>
<protein>
    <submittedName>
        <fullName evidence="2">Uncharacterized protein</fullName>
    </submittedName>
</protein>
<gene>
    <name evidence="2" type="ORF">K466DRAFT_655011</name>
</gene>
<dbReference type="InParanoid" id="A0A5C3P6J3"/>
<evidence type="ECO:0000256" key="1">
    <source>
        <dbReference type="SAM" id="MobiDB-lite"/>
    </source>
</evidence>
<proteinExistence type="predicted"/>
<name>A0A5C3P6J3_9APHY</name>
<feature type="region of interest" description="Disordered" evidence="1">
    <location>
        <begin position="514"/>
        <end position="544"/>
    </location>
</feature>
<dbReference type="Pfam" id="PF14441">
    <property type="entry name" value="OTT_1508_deam"/>
    <property type="match status" value="1"/>
</dbReference>
<sequence length="568" mass="63922">MPPGVDIVHVSPDLNDPDWLALVLRGLHELNEGDDHCLKAPDAPESAAPSQTSSQLDEAILDSLACLLVHLPRDQVVAITILPPVHACIERSKFLITQNAAVPSDVVVRDQLKRIVDHIRSARYLYVESLGVDSSRKSSRLILPAVGRGRESLTPLEAELYDCEITIIWHCWEKIERRLLKDDRDTTFRELVGDVNGAPAADRQDLDDGERLVLGQLQSQGEAQRNTLTELATCVQMMDTLLVDKPGPPYDAGTSENDRKKLVVVRGFITHVYQILSDDEFKHMLQLCDKYLEAQRLRQANVRGTPQQSWTVTRWVTKLVSVRHDFAKILGFVRSRTMSSLLEKDPEVFCVPVRGRVERRVFEISDTDVRNALRQAGWDDLNAEVHQEFFQQLRSRLASFQFKQAPDDAPPTYHEQMAVHCECALLAHLHEEAKIRPPIPYVGVSKLSCQLCHLYFDCYSDITGTAVHTRGTHGQLVEWQTPSLLPASAAEDQQLRELLRGQLLRRLVTEVARSRTRQRLSTSSQSTVPSEGAEVTNGPRMPGVVDSLTAMVDKMNKPPRKRRTTTTA</sequence>
<keyword evidence="3" id="KW-1185">Reference proteome</keyword>
<evidence type="ECO:0000313" key="2">
    <source>
        <dbReference type="EMBL" id="TFK83860.1"/>
    </source>
</evidence>
<organism evidence="2 3">
    <name type="scientific">Polyporus arcularius HHB13444</name>
    <dbReference type="NCBI Taxonomy" id="1314778"/>
    <lineage>
        <taxon>Eukaryota</taxon>
        <taxon>Fungi</taxon>
        <taxon>Dikarya</taxon>
        <taxon>Basidiomycota</taxon>
        <taxon>Agaricomycotina</taxon>
        <taxon>Agaricomycetes</taxon>
        <taxon>Polyporales</taxon>
        <taxon>Polyporaceae</taxon>
        <taxon>Polyporus</taxon>
    </lineage>
</organism>
<dbReference type="AlphaFoldDB" id="A0A5C3P6J3"/>
<accession>A0A5C3P6J3</accession>
<dbReference type="EMBL" id="ML211359">
    <property type="protein sequence ID" value="TFK83860.1"/>
    <property type="molecule type" value="Genomic_DNA"/>
</dbReference>
<dbReference type="InterPro" id="IPR027796">
    <property type="entry name" value="OTT_1508_deam-like"/>
</dbReference>
<dbReference type="Proteomes" id="UP000308197">
    <property type="component" value="Unassembled WGS sequence"/>
</dbReference>
<evidence type="ECO:0000313" key="3">
    <source>
        <dbReference type="Proteomes" id="UP000308197"/>
    </source>
</evidence>